<organism evidence="2 3">
    <name type="scientific">Enterobacter sichuanensis</name>
    <dbReference type="NCBI Taxonomy" id="2071710"/>
    <lineage>
        <taxon>Bacteria</taxon>
        <taxon>Pseudomonadati</taxon>
        <taxon>Pseudomonadota</taxon>
        <taxon>Gammaproteobacteria</taxon>
        <taxon>Enterobacterales</taxon>
        <taxon>Enterobacteriaceae</taxon>
        <taxon>Enterobacter</taxon>
        <taxon>Enterobacter cloacae complex</taxon>
    </lineage>
</organism>
<dbReference type="PATRIC" id="fig|1619248.3.peg.2427"/>
<dbReference type="InterPro" id="IPR018774">
    <property type="entry name" value="Phage_Mu_GpT"/>
</dbReference>
<dbReference type="AlphaFoldDB" id="A0A0F1AW47"/>
<dbReference type="Pfam" id="PF10124">
    <property type="entry name" value="Mu-like_gpT"/>
    <property type="match status" value="1"/>
</dbReference>
<dbReference type="RefSeq" id="WP_044068879.1">
    <property type="nucleotide sequence ID" value="NZ_JZYX01000032.1"/>
</dbReference>
<name>A0A0F1AW47_9ENTR</name>
<dbReference type="EMBL" id="JZYX01000032">
    <property type="protein sequence ID" value="KJN25294.1"/>
    <property type="molecule type" value="Genomic_DNA"/>
</dbReference>
<sequence>MIVNKQNLNSIYVNVKAIFTKRAEEATPLYPQISTKISSSTKTTDYPFLGYFPSLREWIGERVIKSLTTYKFSIENRKFESTISISREDIEDDNIGMVKSMVSDMAEAAAHHPDELLFELIKNGFHNKCYDGKPFFSDKHPVVIGTNESFVSNIQVPATSADEKPMWLLLDTTRPINPFIWQERIPYQVQQLTSSDDTGTFINDEYYYGVRGRGNMGYGFWQMAFASKKELTTENFNDLYNRMSSQKNDAGRPLRVKPTILLTGVKNREAAFNIAKAQTLDNMKPNPNYGLVEVIVTPFLD</sequence>
<comment type="caution">
    <text evidence="2">The sequence shown here is derived from an EMBL/GenBank/DDBJ whole genome shotgun (WGS) entry which is preliminary data.</text>
</comment>
<dbReference type="OrthoDB" id="9804833at2"/>
<feature type="domain" description="Bacteriophage Mu GpT" evidence="1">
    <location>
        <begin position="8"/>
        <end position="300"/>
    </location>
</feature>
<evidence type="ECO:0000313" key="2">
    <source>
        <dbReference type="EMBL" id="KJN25294.1"/>
    </source>
</evidence>
<dbReference type="Proteomes" id="UP000033352">
    <property type="component" value="Unassembled WGS sequence"/>
</dbReference>
<evidence type="ECO:0000259" key="1">
    <source>
        <dbReference type="Pfam" id="PF10124"/>
    </source>
</evidence>
<protein>
    <recommendedName>
        <fullName evidence="1">Bacteriophage Mu GpT domain-containing protein</fullName>
    </recommendedName>
</protein>
<evidence type="ECO:0000313" key="3">
    <source>
        <dbReference type="Proteomes" id="UP000033352"/>
    </source>
</evidence>
<proteinExistence type="predicted"/>
<reference evidence="2 3" key="1">
    <citation type="submission" date="2015-03" db="EMBL/GenBank/DDBJ databases">
        <authorList>
            <person name="McCorrison J."/>
            <person name="Sanka R."/>
            <person name="Adams M."/>
            <person name="Brinkac L."/>
            <person name="Nierman W."/>
            <person name="Sutton G."/>
            <person name="Nelson K."/>
            <person name="Kiedrowski L."/>
            <person name="Guerrero D."/>
            <person name="Bonomo R."/>
        </authorList>
    </citation>
    <scope>NUCLEOTIDE SEQUENCE [LARGE SCALE GENOMIC DNA]</scope>
    <source>
        <strain evidence="2 3">35699</strain>
    </source>
</reference>
<accession>A0A0F1AW47</accession>
<gene>
    <name evidence="2" type="ORF">SS37_15360</name>
</gene>